<protein>
    <submittedName>
        <fullName evidence="1">Uncharacterized protein</fullName>
    </submittedName>
</protein>
<proteinExistence type="predicted"/>
<reference evidence="1 2" key="1">
    <citation type="journal article" date="2021" name="Hortic Res">
        <title>High-quality reference genome and annotation aids understanding of berry development for evergreen blueberry (Vaccinium darrowii).</title>
        <authorList>
            <person name="Yu J."/>
            <person name="Hulse-Kemp A.M."/>
            <person name="Babiker E."/>
            <person name="Staton M."/>
        </authorList>
    </citation>
    <scope>NUCLEOTIDE SEQUENCE [LARGE SCALE GENOMIC DNA]</scope>
    <source>
        <strain evidence="2">cv. NJ 8807/NJ 8810</strain>
        <tissue evidence="1">Young leaf</tissue>
    </source>
</reference>
<sequence>MSTEFTEFIPSLPEEIALECLTRLNYTAHRVAASVCHRWRELLHSRDFYYHRKRTGFTRKAAVLVQSIPDQSDGGKPVRSVSYGLSLYDPLSGNWDRVDPVPKYPDGLPLFCQVVSSEGKLVVMGGWDPTSWEPVKDVFVYEFTTRSWTQRKDMPSCRSFFAAGAVDGMVLVAGGHDESKNALNSAWVYNIRSDEWAELSRMTEERDECEGIIIGSEFWVVSGYGTESQGVFKRSAESLELGTGEWKRVEDAWVVSQCPRSCAGVGENGGLFSWTEFDPFVRVGACGVELGGWTLVTGSEYQGGPHGFYLVEGKKGGQKGKLRKIEVPEEFSGFVQSGCCPVSDPQFVDDFYFSALSNENEDKLFPISDSIYAEELQFQEALISAVIASQSSTAPPPPPLPRPQLMAEEDEPKSTAVAARWDEMLCESLIPASEKFYCPFKDCSAMMSTEESDCHADLHHCQHLWRPPRERSDCHDDRCRRHPPLPTPPSTPHLRQPPSESESQPPLPRRKLRSIERFITMEINMSSKGSGSSSTAMTNPISEFWSRCMAAVQQQRARCYILRRCVSTLLCWHAHRLRD</sequence>
<keyword evidence="2" id="KW-1185">Reference proteome</keyword>
<comment type="caution">
    <text evidence="1">The sequence shown here is derived from an EMBL/GenBank/DDBJ whole genome shotgun (WGS) entry which is preliminary data.</text>
</comment>
<name>A0ACB7XW66_9ERIC</name>
<evidence type="ECO:0000313" key="2">
    <source>
        <dbReference type="Proteomes" id="UP000828048"/>
    </source>
</evidence>
<evidence type="ECO:0000313" key="1">
    <source>
        <dbReference type="EMBL" id="KAH7845052.1"/>
    </source>
</evidence>
<gene>
    <name evidence="1" type="ORF">Vadar_034676</name>
</gene>
<accession>A0ACB7XW66</accession>
<organism evidence="1 2">
    <name type="scientific">Vaccinium darrowii</name>
    <dbReference type="NCBI Taxonomy" id="229202"/>
    <lineage>
        <taxon>Eukaryota</taxon>
        <taxon>Viridiplantae</taxon>
        <taxon>Streptophyta</taxon>
        <taxon>Embryophyta</taxon>
        <taxon>Tracheophyta</taxon>
        <taxon>Spermatophyta</taxon>
        <taxon>Magnoliopsida</taxon>
        <taxon>eudicotyledons</taxon>
        <taxon>Gunneridae</taxon>
        <taxon>Pentapetalae</taxon>
        <taxon>asterids</taxon>
        <taxon>Ericales</taxon>
        <taxon>Ericaceae</taxon>
        <taxon>Vaccinioideae</taxon>
        <taxon>Vaccinieae</taxon>
        <taxon>Vaccinium</taxon>
    </lineage>
</organism>
<dbReference type="EMBL" id="CM037151">
    <property type="protein sequence ID" value="KAH7845052.1"/>
    <property type="molecule type" value="Genomic_DNA"/>
</dbReference>
<dbReference type="Proteomes" id="UP000828048">
    <property type="component" value="Chromosome 1"/>
</dbReference>